<dbReference type="OrthoDB" id="417722at2759"/>
<keyword evidence="1" id="KW-0694">RNA-binding</keyword>
<sequence length="360" mass="39545">MGVKKHHRALLCFGAAIFSVNDLWVFINASQYGGSGRFRAISCKVDQPGVVDTVWATSARPNPPSKDEAEWEKEKKSRRQRLRSQQETSPDLFASKSSGKGLAKDIKDRIQETGRAMVRAVGPASTHQALKAIAAANAMLQGTDLYGDQVVATVPSFKQIRLEKEEATTVTFLNCMLLPRSRNTASVEATQVLATGSRAKISKMSAAIKNRIRESSLAVVLAVGSQQVSFSVKAVVQAGRFLREDQGAVGDAVKVPSIALIPRLHEFAPKTTRPRKEMKKGEDDAVTIGMRLECVDTSERFKEDRKSSSSSKEALPPWEQDVRTHKFPAEHLRLPQRLLATQIRFGFGARAGEVKPHSRA</sequence>
<dbReference type="Pfam" id="PF04232">
    <property type="entry name" value="SpoVS"/>
    <property type="match status" value="2"/>
</dbReference>
<dbReference type="GO" id="GO:0003723">
    <property type="term" value="F:RNA binding"/>
    <property type="evidence" value="ECO:0007669"/>
    <property type="project" value="UniProtKB-KW"/>
</dbReference>
<evidence type="ECO:0000256" key="1">
    <source>
        <dbReference type="ARBA" id="ARBA00022884"/>
    </source>
</evidence>
<dbReference type="PANTHER" id="PTHR35331:SF1">
    <property type="entry name" value="STAGE V SPORULATION PROTEIN S"/>
    <property type="match status" value="1"/>
</dbReference>
<dbReference type="EMBL" id="CAMXCT020006539">
    <property type="protein sequence ID" value="CAL1168975.1"/>
    <property type="molecule type" value="Genomic_DNA"/>
</dbReference>
<evidence type="ECO:0000313" key="3">
    <source>
        <dbReference type="EMBL" id="CAI4015600.1"/>
    </source>
</evidence>
<feature type="region of interest" description="Disordered" evidence="2">
    <location>
        <begin position="299"/>
        <end position="322"/>
    </location>
</feature>
<organism evidence="3">
    <name type="scientific">Cladocopium goreaui</name>
    <dbReference type="NCBI Taxonomy" id="2562237"/>
    <lineage>
        <taxon>Eukaryota</taxon>
        <taxon>Sar</taxon>
        <taxon>Alveolata</taxon>
        <taxon>Dinophyceae</taxon>
        <taxon>Suessiales</taxon>
        <taxon>Symbiodiniaceae</taxon>
        <taxon>Cladocopium</taxon>
    </lineage>
</organism>
<name>A0A9P1DTW9_9DINO</name>
<dbReference type="Gene3D" id="3.30.110.20">
    <property type="entry name" value="Alba-like domain"/>
    <property type="match status" value="2"/>
</dbReference>
<comment type="caution">
    <text evidence="3">The sequence shown here is derived from an EMBL/GenBank/DDBJ whole genome shotgun (WGS) entry which is preliminary data.</text>
</comment>
<evidence type="ECO:0000313" key="5">
    <source>
        <dbReference type="Proteomes" id="UP001152797"/>
    </source>
</evidence>
<dbReference type="PANTHER" id="PTHR35331">
    <property type="entry name" value="STAGE V SPORULATION PROTEIN S"/>
    <property type="match status" value="1"/>
</dbReference>
<gene>
    <name evidence="3" type="ORF">C1SCF055_LOCUS40421</name>
</gene>
<proteinExistence type="predicted"/>
<evidence type="ECO:0000313" key="4">
    <source>
        <dbReference type="EMBL" id="CAL1168975.1"/>
    </source>
</evidence>
<dbReference type="InterPro" id="IPR007347">
    <property type="entry name" value="SpoVS"/>
</dbReference>
<dbReference type="EMBL" id="CAMXCT030006539">
    <property type="protein sequence ID" value="CAL4802912.1"/>
    <property type="molecule type" value="Genomic_DNA"/>
</dbReference>
<protein>
    <submittedName>
        <fullName evidence="3">Uncharacterized protein</fullName>
    </submittedName>
</protein>
<dbReference type="InterPro" id="IPR036882">
    <property type="entry name" value="Alba-like_dom_sf"/>
</dbReference>
<accession>A0A9P1DTW9</accession>
<feature type="region of interest" description="Disordered" evidence="2">
    <location>
        <begin position="55"/>
        <end position="103"/>
    </location>
</feature>
<evidence type="ECO:0000256" key="2">
    <source>
        <dbReference type="SAM" id="MobiDB-lite"/>
    </source>
</evidence>
<dbReference type="AlphaFoldDB" id="A0A9P1DTW9"/>
<reference evidence="3" key="1">
    <citation type="submission" date="2022-10" db="EMBL/GenBank/DDBJ databases">
        <authorList>
            <person name="Chen Y."/>
            <person name="Dougan E. K."/>
            <person name="Chan C."/>
            <person name="Rhodes N."/>
            <person name="Thang M."/>
        </authorList>
    </citation>
    <scope>NUCLEOTIDE SEQUENCE</scope>
</reference>
<feature type="compositionally biased region" description="Basic and acidic residues" evidence="2">
    <location>
        <begin position="65"/>
        <end position="75"/>
    </location>
</feature>
<reference evidence="4" key="2">
    <citation type="submission" date="2024-04" db="EMBL/GenBank/DDBJ databases">
        <authorList>
            <person name="Chen Y."/>
            <person name="Shah S."/>
            <person name="Dougan E. K."/>
            <person name="Thang M."/>
            <person name="Chan C."/>
        </authorList>
    </citation>
    <scope>NUCLEOTIDE SEQUENCE [LARGE SCALE GENOMIC DNA]</scope>
</reference>
<dbReference type="Proteomes" id="UP001152797">
    <property type="component" value="Unassembled WGS sequence"/>
</dbReference>
<dbReference type="EMBL" id="CAMXCT010006539">
    <property type="protein sequence ID" value="CAI4015600.1"/>
    <property type="molecule type" value="Genomic_DNA"/>
</dbReference>
<keyword evidence="5" id="KW-1185">Reference proteome</keyword>